<sequence>MKKTFFYLAIASLSFLACSKSDDSNPSVSSEESTTVFYTDTFNIYSTDLKGGSRKLVTSEGPSNSTSNNYIIATVYVPTSNRLAYIYTEKYDQPFFLKTCNLDGSDKKTIKTFPAFTQIGLLKATSDGQIFYTLPGKPFPNQTPSKTFSIKADGTGETEITQQVYASTSDPDLISADGKGVLLNGGYFAVIVNGTFDERNSFNVLTNEEKDQTKIKQLSLSNDASKLTFAQKTATAGQYEIRIKNVVKDAPTSTVLYTLNIPSDASEFTLSLKFVNGTKNILVSYGKFTSPKGSVNDYTNCDLIDAVSGKVTNTWKFMGDEIYNPFTN</sequence>
<name>A0A179DLW8_9SPHI</name>
<reference evidence="2 3" key="1">
    <citation type="submission" date="2016-04" db="EMBL/GenBank/DDBJ databases">
        <authorList>
            <person name="Evans L.H."/>
            <person name="Alamgir A."/>
            <person name="Owens N."/>
            <person name="Weber N.D."/>
            <person name="Virtaneva K."/>
            <person name="Barbian K."/>
            <person name="Babar A."/>
            <person name="Rosenke K."/>
        </authorList>
    </citation>
    <scope>NUCLEOTIDE SEQUENCE [LARGE SCALE GENOMIC DNA]</scope>
    <source>
        <strain evidence="2 3">CCM 8644</strain>
    </source>
</reference>
<feature type="signal peptide" evidence="1">
    <location>
        <begin position="1"/>
        <end position="19"/>
    </location>
</feature>
<dbReference type="Proteomes" id="UP000078459">
    <property type="component" value="Unassembled WGS sequence"/>
</dbReference>
<keyword evidence="3" id="KW-1185">Reference proteome</keyword>
<evidence type="ECO:0000313" key="3">
    <source>
        <dbReference type="Proteomes" id="UP000078459"/>
    </source>
</evidence>
<dbReference type="STRING" id="1826909.A5893_01460"/>
<dbReference type="PROSITE" id="PS51257">
    <property type="entry name" value="PROKAR_LIPOPROTEIN"/>
    <property type="match status" value="1"/>
</dbReference>
<gene>
    <name evidence="2" type="ORF">A5893_01460</name>
</gene>
<evidence type="ECO:0000256" key="1">
    <source>
        <dbReference type="SAM" id="SignalP"/>
    </source>
</evidence>
<reference evidence="2 3" key="2">
    <citation type="submission" date="2016-06" db="EMBL/GenBank/DDBJ databases">
        <title>Pedobacter psychrophilus sp. nov., isolated from Antarctic fragmentary rock.</title>
        <authorList>
            <person name="Svec P."/>
        </authorList>
    </citation>
    <scope>NUCLEOTIDE SEQUENCE [LARGE SCALE GENOMIC DNA]</scope>
    <source>
        <strain evidence="2 3">CCM 8644</strain>
    </source>
</reference>
<organism evidence="2 3">
    <name type="scientific">Pedobacter psychrophilus</name>
    <dbReference type="NCBI Taxonomy" id="1826909"/>
    <lineage>
        <taxon>Bacteria</taxon>
        <taxon>Pseudomonadati</taxon>
        <taxon>Bacteroidota</taxon>
        <taxon>Sphingobacteriia</taxon>
        <taxon>Sphingobacteriales</taxon>
        <taxon>Sphingobacteriaceae</taxon>
        <taxon>Pedobacter</taxon>
    </lineage>
</organism>
<dbReference type="OrthoDB" id="789255at2"/>
<dbReference type="SUPFAM" id="SSF82171">
    <property type="entry name" value="DPP6 N-terminal domain-like"/>
    <property type="match status" value="1"/>
</dbReference>
<comment type="caution">
    <text evidence="2">The sequence shown here is derived from an EMBL/GenBank/DDBJ whole genome shotgun (WGS) entry which is preliminary data.</text>
</comment>
<dbReference type="EMBL" id="LWHJ01000011">
    <property type="protein sequence ID" value="OAQ41812.1"/>
    <property type="molecule type" value="Genomic_DNA"/>
</dbReference>
<dbReference type="RefSeq" id="WP_068820843.1">
    <property type="nucleotide sequence ID" value="NZ_LWHJ01000011.1"/>
</dbReference>
<feature type="chain" id="PRO_5008100643" evidence="1">
    <location>
        <begin position="20"/>
        <end position="328"/>
    </location>
</feature>
<evidence type="ECO:0000313" key="2">
    <source>
        <dbReference type="EMBL" id="OAQ41812.1"/>
    </source>
</evidence>
<protein>
    <submittedName>
        <fullName evidence="2">Uncharacterized protein</fullName>
    </submittedName>
</protein>
<dbReference type="AlphaFoldDB" id="A0A179DLW8"/>
<keyword evidence="1" id="KW-0732">Signal</keyword>
<accession>A0A179DLW8</accession>
<proteinExistence type="predicted"/>